<name>A0AAD2FHW1_9STRA</name>
<dbReference type="InterPro" id="IPR036770">
    <property type="entry name" value="Ankyrin_rpt-contain_sf"/>
</dbReference>
<keyword evidence="2" id="KW-1185">Reference proteome</keyword>
<dbReference type="InterPro" id="IPR053139">
    <property type="entry name" value="Surface_bspA-like"/>
</dbReference>
<evidence type="ECO:0000313" key="2">
    <source>
        <dbReference type="Proteomes" id="UP001295423"/>
    </source>
</evidence>
<dbReference type="AlphaFoldDB" id="A0AAD2FHW1"/>
<dbReference type="SUPFAM" id="SSF52058">
    <property type="entry name" value="L domain-like"/>
    <property type="match status" value="1"/>
</dbReference>
<dbReference type="Gene3D" id="1.25.40.20">
    <property type="entry name" value="Ankyrin repeat-containing domain"/>
    <property type="match status" value="1"/>
</dbReference>
<dbReference type="SUPFAM" id="SSF48403">
    <property type="entry name" value="Ankyrin repeat"/>
    <property type="match status" value="1"/>
</dbReference>
<sequence length="456" mass="51620">MNTIINKQQGQVIVFVLSSEDEAVPKKVNQVTIAKMRAVPDKALYRCQQLVQAELAEGIEQIGDAAFSWCSALTNVSVPPTVNIIGTWAFAYCSSLQFLDLAYGLKEIGDQALRGCKSLKKLVVPSTCARIGKEALAHCPELTSVELAEGLREIGDNAFVGCCNLKNVALPTTLSKIGKDAFHKWMLRFRRMSREATDTRLLDALKGRFIELPIHNICYFQAHHLTDTTEVRLQQAIQKNHFTGFEADEFGMTPLHILAISAKPNIRLFRLMLKEYPENLVVKDRWGNFPVHYACDSYAPTEIIQLLLDKHTCVATKASMDWKRLMMLSYENCSEEATRCVVRSSIADRMSFLGLQLWKDDIHSIVNEISEGISFVEFRRITERIQSTLESYELKEKLSQLELALWEAQLQRDSPVLKRDANHRSDCRIVCGVAIVVPYVLSFLGDELRMGSRRED</sequence>
<dbReference type="InterPro" id="IPR032675">
    <property type="entry name" value="LRR_dom_sf"/>
</dbReference>
<comment type="caution">
    <text evidence="1">The sequence shown here is derived from an EMBL/GenBank/DDBJ whole genome shotgun (WGS) entry which is preliminary data.</text>
</comment>
<dbReference type="EMBL" id="CAKOGP040000225">
    <property type="protein sequence ID" value="CAJ1932932.1"/>
    <property type="molecule type" value="Genomic_DNA"/>
</dbReference>
<evidence type="ECO:0000313" key="1">
    <source>
        <dbReference type="EMBL" id="CAJ1932932.1"/>
    </source>
</evidence>
<gene>
    <name evidence="1" type="ORF">CYCCA115_LOCUS3084</name>
</gene>
<accession>A0AAD2FHW1</accession>
<reference evidence="1" key="1">
    <citation type="submission" date="2023-08" db="EMBL/GenBank/DDBJ databases">
        <authorList>
            <person name="Audoor S."/>
            <person name="Bilcke G."/>
        </authorList>
    </citation>
    <scope>NUCLEOTIDE SEQUENCE</scope>
</reference>
<dbReference type="Pfam" id="PF13306">
    <property type="entry name" value="LRR_5"/>
    <property type="match status" value="1"/>
</dbReference>
<dbReference type="PANTHER" id="PTHR45661">
    <property type="entry name" value="SURFACE ANTIGEN"/>
    <property type="match status" value="1"/>
</dbReference>
<dbReference type="Proteomes" id="UP001295423">
    <property type="component" value="Unassembled WGS sequence"/>
</dbReference>
<dbReference type="Gene3D" id="3.80.10.10">
    <property type="entry name" value="Ribonuclease Inhibitor"/>
    <property type="match status" value="1"/>
</dbReference>
<dbReference type="InterPro" id="IPR026906">
    <property type="entry name" value="LRR_5"/>
</dbReference>
<organism evidence="1 2">
    <name type="scientific">Cylindrotheca closterium</name>
    <dbReference type="NCBI Taxonomy" id="2856"/>
    <lineage>
        <taxon>Eukaryota</taxon>
        <taxon>Sar</taxon>
        <taxon>Stramenopiles</taxon>
        <taxon>Ochrophyta</taxon>
        <taxon>Bacillariophyta</taxon>
        <taxon>Bacillariophyceae</taxon>
        <taxon>Bacillariophycidae</taxon>
        <taxon>Bacillariales</taxon>
        <taxon>Bacillariaceae</taxon>
        <taxon>Cylindrotheca</taxon>
    </lineage>
</organism>
<protein>
    <submittedName>
        <fullName evidence="1">Uncharacterized protein</fullName>
    </submittedName>
</protein>
<proteinExistence type="predicted"/>
<dbReference type="PANTHER" id="PTHR45661:SF3">
    <property type="entry name" value="IG-LIKE DOMAIN-CONTAINING PROTEIN"/>
    <property type="match status" value="1"/>
</dbReference>